<dbReference type="Pfam" id="PF02588">
    <property type="entry name" value="YitT_membrane"/>
    <property type="match status" value="1"/>
</dbReference>
<evidence type="ECO:0000256" key="5">
    <source>
        <dbReference type="ARBA" id="ARBA00023136"/>
    </source>
</evidence>
<feature type="transmembrane region" description="Helical" evidence="6">
    <location>
        <begin position="85"/>
        <end position="106"/>
    </location>
</feature>
<reference evidence="8 9" key="1">
    <citation type="journal article" date="2007" name="Int. J. Syst. Evol. Microbiol.">
        <title>Marixanthomonas ophiurae gen. nov., sp. nov., a marine bacterium of the family Flavobacteriaceae isolated from a deep-sea brittle star.</title>
        <authorList>
            <person name="Romanenko L.A."/>
            <person name="Uchino M."/>
            <person name="Frolova G.M."/>
            <person name="Mikhailov V.V."/>
        </authorList>
    </citation>
    <scope>NUCLEOTIDE SEQUENCE [LARGE SCALE GENOMIC DNA]</scope>
    <source>
        <strain evidence="8 9">KMM 3046</strain>
    </source>
</reference>
<keyword evidence="2" id="KW-1003">Cell membrane</keyword>
<comment type="caution">
    <text evidence="8">The sequence shown here is derived from an EMBL/GenBank/DDBJ whole genome shotgun (WGS) entry which is preliminary data.</text>
</comment>
<dbReference type="OrthoDB" id="265478at2"/>
<evidence type="ECO:0000256" key="1">
    <source>
        <dbReference type="ARBA" id="ARBA00004651"/>
    </source>
</evidence>
<name>A0A3E1Q9C0_9FLAO</name>
<gene>
    <name evidence="8" type="ORF">DZ858_01175</name>
</gene>
<dbReference type="RefSeq" id="WP_117157746.1">
    <property type="nucleotide sequence ID" value="NZ_QVID01000001.1"/>
</dbReference>
<evidence type="ECO:0000256" key="3">
    <source>
        <dbReference type="ARBA" id="ARBA00022692"/>
    </source>
</evidence>
<organism evidence="8 9">
    <name type="scientific">Marixanthomonas ophiurae</name>
    <dbReference type="NCBI Taxonomy" id="387659"/>
    <lineage>
        <taxon>Bacteria</taxon>
        <taxon>Pseudomonadati</taxon>
        <taxon>Bacteroidota</taxon>
        <taxon>Flavobacteriia</taxon>
        <taxon>Flavobacteriales</taxon>
        <taxon>Flavobacteriaceae</taxon>
        <taxon>Marixanthomonas</taxon>
    </lineage>
</organism>
<keyword evidence="9" id="KW-1185">Reference proteome</keyword>
<feature type="domain" description="DUF2179" evidence="7">
    <location>
        <begin position="254"/>
        <end position="313"/>
    </location>
</feature>
<accession>A0A3E1Q9C0</accession>
<dbReference type="Pfam" id="PF10035">
    <property type="entry name" value="DUF2179"/>
    <property type="match status" value="1"/>
</dbReference>
<evidence type="ECO:0000313" key="9">
    <source>
        <dbReference type="Proteomes" id="UP000261082"/>
    </source>
</evidence>
<feature type="transmembrane region" description="Helical" evidence="6">
    <location>
        <begin position="113"/>
        <end position="131"/>
    </location>
</feature>
<dbReference type="Gene3D" id="3.30.70.120">
    <property type="match status" value="1"/>
</dbReference>
<evidence type="ECO:0000256" key="2">
    <source>
        <dbReference type="ARBA" id="ARBA00022475"/>
    </source>
</evidence>
<comment type="subcellular location">
    <subcellularLocation>
        <location evidence="1">Cell membrane</location>
        <topology evidence="1">Multi-pass membrane protein</topology>
    </subcellularLocation>
</comment>
<dbReference type="AlphaFoldDB" id="A0A3E1Q9C0"/>
<keyword evidence="5 6" id="KW-0472">Membrane</keyword>
<evidence type="ECO:0000256" key="4">
    <source>
        <dbReference type="ARBA" id="ARBA00022989"/>
    </source>
</evidence>
<dbReference type="PANTHER" id="PTHR33545">
    <property type="entry name" value="UPF0750 MEMBRANE PROTEIN YITT-RELATED"/>
    <property type="match status" value="1"/>
</dbReference>
<keyword evidence="3 6" id="KW-0812">Transmembrane</keyword>
<dbReference type="PIRSF" id="PIRSF006483">
    <property type="entry name" value="Membrane_protein_YitT"/>
    <property type="match status" value="1"/>
</dbReference>
<dbReference type="PANTHER" id="PTHR33545:SF3">
    <property type="entry name" value="UPF0750 MEMBRANE PROTEIN YQFU"/>
    <property type="match status" value="1"/>
</dbReference>
<protein>
    <submittedName>
        <fullName evidence="8">YitT family protein</fullName>
    </submittedName>
</protein>
<dbReference type="InterPro" id="IPR051461">
    <property type="entry name" value="UPF0750_membrane"/>
</dbReference>
<evidence type="ECO:0000313" key="8">
    <source>
        <dbReference type="EMBL" id="RFN58722.1"/>
    </source>
</evidence>
<feature type="transmembrane region" description="Helical" evidence="6">
    <location>
        <begin position="143"/>
        <end position="165"/>
    </location>
</feature>
<evidence type="ECO:0000256" key="6">
    <source>
        <dbReference type="SAM" id="Phobius"/>
    </source>
</evidence>
<dbReference type="InterPro" id="IPR003740">
    <property type="entry name" value="YitT"/>
</dbReference>
<proteinExistence type="predicted"/>
<feature type="transmembrane region" description="Helical" evidence="6">
    <location>
        <begin position="47"/>
        <end position="65"/>
    </location>
</feature>
<feature type="transmembrane region" description="Helical" evidence="6">
    <location>
        <begin position="186"/>
        <end position="212"/>
    </location>
</feature>
<dbReference type="InterPro" id="IPR019264">
    <property type="entry name" value="DUF2179"/>
</dbReference>
<sequence>MNPIIRNIIVESVKRRQKNQETKPTEKQIQKRAENLEVEIKHEISDFVYLIIGVLAATFGLKGFLLPNSFIDGGVTGISLIVRELTGISLPILIFCINLPFLILGYFAISKRFAIKSVLGILLLSLSLYFIPIPTITEDSILIATFGGFFLGLGIGMAIRGGAIIDGTEVLAIYISRKTSMTVGNVILIFNVLIFLTAAYFLSVEIALYAILTYFAASKTVDFVIDGVEEFMGVTIISEHNEEIRKTIVNNLGRGCTIYKAQNGFAKEGQPLKDTNVVYTVITRLEMSRLKTEIDKVDHEAFIIMASVKDAKGGMIKKKPLKKIK</sequence>
<dbReference type="InterPro" id="IPR015867">
    <property type="entry name" value="N-reg_PII/ATP_PRibTrfase_C"/>
</dbReference>
<dbReference type="Proteomes" id="UP000261082">
    <property type="component" value="Unassembled WGS sequence"/>
</dbReference>
<evidence type="ECO:0000259" key="7">
    <source>
        <dbReference type="Pfam" id="PF10035"/>
    </source>
</evidence>
<dbReference type="GO" id="GO:0005886">
    <property type="term" value="C:plasma membrane"/>
    <property type="evidence" value="ECO:0007669"/>
    <property type="project" value="UniProtKB-SubCell"/>
</dbReference>
<dbReference type="CDD" id="cd16380">
    <property type="entry name" value="YitT_C"/>
    <property type="match status" value="1"/>
</dbReference>
<dbReference type="EMBL" id="QVID01000001">
    <property type="protein sequence ID" value="RFN58722.1"/>
    <property type="molecule type" value="Genomic_DNA"/>
</dbReference>
<keyword evidence="4 6" id="KW-1133">Transmembrane helix</keyword>